<evidence type="ECO:0000313" key="3">
    <source>
        <dbReference type="Proteomes" id="UP000001558"/>
    </source>
</evidence>
<protein>
    <submittedName>
        <fullName evidence="2">Uncharacterized protein</fullName>
    </submittedName>
</protein>
<evidence type="ECO:0000313" key="2">
    <source>
        <dbReference type="EMBL" id="ABO25012.1"/>
    </source>
</evidence>
<dbReference type="KEGG" id="slo:Shew_3146"/>
<dbReference type="OrthoDB" id="6386276at2"/>
<accession>A3QHR4</accession>
<feature type="signal peptide" evidence="1">
    <location>
        <begin position="1"/>
        <end position="16"/>
    </location>
</feature>
<dbReference type="eggNOG" id="ENOG5032BBI">
    <property type="taxonomic scope" value="Bacteria"/>
</dbReference>
<gene>
    <name evidence="2" type="ordered locus">Shew_3146</name>
</gene>
<evidence type="ECO:0000256" key="1">
    <source>
        <dbReference type="SAM" id="SignalP"/>
    </source>
</evidence>
<dbReference type="AlphaFoldDB" id="A3QHR4"/>
<organism evidence="2 3">
    <name type="scientific">Shewanella loihica (strain ATCC BAA-1088 / PV-4)</name>
    <dbReference type="NCBI Taxonomy" id="323850"/>
    <lineage>
        <taxon>Bacteria</taxon>
        <taxon>Pseudomonadati</taxon>
        <taxon>Pseudomonadota</taxon>
        <taxon>Gammaproteobacteria</taxon>
        <taxon>Alteromonadales</taxon>
        <taxon>Shewanellaceae</taxon>
        <taxon>Shewanella</taxon>
    </lineage>
</organism>
<dbReference type="Proteomes" id="UP000001558">
    <property type="component" value="Chromosome"/>
</dbReference>
<dbReference type="HOGENOM" id="CLU_1811736_0_0_6"/>
<keyword evidence="3" id="KW-1185">Reference proteome</keyword>
<dbReference type="EMBL" id="CP000606">
    <property type="protein sequence ID" value="ABO25012.1"/>
    <property type="molecule type" value="Genomic_DNA"/>
</dbReference>
<sequence length="154" mass="17958" precursor="true">MIRTLILMFLPLVASAQDLQMNFKESDFFGAYDHQTYIKNGKYIHIDAHYKYDEKKDNVLPFVPEFYSMQLTNGKTQEIVETLKMYGVQNWKKQYPEDASGLICDGLSYNMYIKTHEFEVVSVGYCRFPENYKKVVEYLASIHQHLTSQASGTP</sequence>
<name>A3QHR4_SHELP</name>
<reference evidence="2 3" key="1">
    <citation type="submission" date="2007-03" db="EMBL/GenBank/DDBJ databases">
        <title>Complete sequence of Shewanella loihica PV-4.</title>
        <authorList>
            <consortium name="US DOE Joint Genome Institute"/>
            <person name="Copeland A."/>
            <person name="Lucas S."/>
            <person name="Lapidus A."/>
            <person name="Barry K."/>
            <person name="Detter J.C."/>
            <person name="Glavina del Rio T."/>
            <person name="Hammon N."/>
            <person name="Israni S."/>
            <person name="Dalin E."/>
            <person name="Tice H."/>
            <person name="Pitluck S."/>
            <person name="Chain P."/>
            <person name="Malfatti S."/>
            <person name="Shin M."/>
            <person name="Vergez L."/>
            <person name="Schmutz J."/>
            <person name="Larimer F."/>
            <person name="Land M."/>
            <person name="Hauser L."/>
            <person name="Kyrpides N."/>
            <person name="Mikhailova N."/>
            <person name="Romine M.F."/>
            <person name="Serres G."/>
            <person name="Fredrickson J."/>
            <person name="Tiedje J."/>
            <person name="Richardson P."/>
        </authorList>
    </citation>
    <scope>NUCLEOTIDE SEQUENCE [LARGE SCALE GENOMIC DNA]</scope>
    <source>
        <strain evidence="3">ATCC BAA-1088 / PV-4</strain>
    </source>
</reference>
<dbReference type="RefSeq" id="WP_011866942.1">
    <property type="nucleotide sequence ID" value="NC_009092.1"/>
</dbReference>
<feature type="chain" id="PRO_5002657954" evidence="1">
    <location>
        <begin position="17"/>
        <end position="154"/>
    </location>
</feature>
<proteinExistence type="predicted"/>
<keyword evidence="1" id="KW-0732">Signal</keyword>